<keyword evidence="11" id="KW-0325">Glycoprotein</keyword>
<feature type="transmembrane region" description="Helical" evidence="13">
    <location>
        <begin position="95"/>
        <end position="114"/>
    </location>
</feature>
<organism evidence="16 17">
    <name type="scientific">Ornithorhynchus anatinus</name>
    <name type="common">Duckbill platypus</name>
    <dbReference type="NCBI Taxonomy" id="9258"/>
    <lineage>
        <taxon>Eukaryota</taxon>
        <taxon>Metazoa</taxon>
        <taxon>Chordata</taxon>
        <taxon>Craniata</taxon>
        <taxon>Vertebrata</taxon>
        <taxon>Euteleostomi</taxon>
        <taxon>Mammalia</taxon>
        <taxon>Monotremata</taxon>
        <taxon>Ornithorhynchidae</taxon>
        <taxon>Ornithorhynchus</taxon>
    </lineage>
</organism>
<dbReference type="FunCoup" id="F6Z285">
    <property type="interactions" value="3"/>
</dbReference>
<dbReference type="eggNOG" id="ENOG502RD1P">
    <property type="taxonomic scope" value="Eukaryota"/>
</dbReference>
<dbReference type="SUPFAM" id="SSF81321">
    <property type="entry name" value="Family A G protein-coupled receptor-like"/>
    <property type="match status" value="1"/>
</dbReference>
<evidence type="ECO:0000256" key="7">
    <source>
        <dbReference type="ARBA" id="ARBA00022989"/>
    </source>
</evidence>
<keyword evidence="10 13" id="KW-0675">Receptor</keyword>
<dbReference type="OrthoDB" id="9935175at2759"/>
<dbReference type="GeneTree" id="ENSGT00960000186612"/>
<keyword evidence="12 13" id="KW-0807">Transducer</keyword>
<keyword evidence="4 13" id="KW-1003">Cell membrane</keyword>
<keyword evidence="5 13" id="KW-0589">Pheromone response</keyword>
<keyword evidence="8 13" id="KW-0297">G-protein coupled receptor</keyword>
<dbReference type="GO" id="GO:0007606">
    <property type="term" value="P:sensory perception of chemical stimulus"/>
    <property type="evidence" value="ECO:0007669"/>
    <property type="project" value="UniProtKB-ARBA"/>
</dbReference>
<evidence type="ECO:0000256" key="4">
    <source>
        <dbReference type="ARBA" id="ARBA00022475"/>
    </source>
</evidence>
<name>F6Z285_ORNAN</name>
<dbReference type="CTD" id="100093465"/>
<accession>F6Z285</accession>
<comment type="subcellular location">
    <subcellularLocation>
        <location evidence="2 13">Cell membrane</location>
        <topology evidence="2 13">Multi-pass membrane protein</topology>
    </subcellularLocation>
</comment>
<reference evidence="16" key="2">
    <citation type="submission" date="2025-08" db="UniProtKB">
        <authorList>
            <consortium name="Ensembl"/>
        </authorList>
    </citation>
    <scope>IDENTIFICATION</scope>
    <source>
        <strain evidence="16">Glennie</strain>
    </source>
</reference>
<reference evidence="16" key="3">
    <citation type="submission" date="2025-09" db="UniProtKB">
        <authorList>
            <consortium name="Ensembl"/>
        </authorList>
    </citation>
    <scope>IDENTIFICATION</scope>
    <source>
        <strain evidence="16">Glennie</strain>
    </source>
</reference>
<dbReference type="InterPro" id="IPR017452">
    <property type="entry name" value="GPCR_Rhodpsn_7TM"/>
</dbReference>
<dbReference type="HOGENOM" id="CLU_058641_0_1_1"/>
<dbReference type="Gene3D" id="1.20.1070.10">
    <property type="entry name" value="Rhodopsin 7-helix transmembrane proteins"/>
    <property type="match status" value="1"/>
</dbReference>
<evidence type="ECO:0000256" key="9">
    <source>
        <dbReference type="ARBA" id="ARBA00023136"/>
    </source>
</evidence>
<evidence type="ECO:0000313" key="17">
    <source>
        <dbReference type="Proteomes" id="UP000002279"/>
    </source>
</evidence>
<dbReference type="Ensembl" id="ENSOANT00000015462.2">
    <property type="protein sequence ID" value="ENSOANP00000015459.2"/>
    <property type="gene ID" value="ENSOANG00000043757.1"/>
</dbReference>
<feature type="region of interest" description="Disordered" evidence="14">
    <location>
        <begin position="307"/>
        <end position="333"/>
    </location>
</feature>
<evidence type="ECO:0000256" key="6">
    <source>
        <dbReference type="ARBA" id="ARBA00022692"/>
    </source>
</evidence>
<dbReference type="KEGG" id="oaa:100093465"/>
<feature type="transmembrane region" description="Helical" evidence="13">
    <location>
        <begin position="239"/>
        <end position="262"/>
    </location>
</feature>
<keyword evidence="17" id="KW-1185">Reference proteome</keyword>
<evidence type="ECO:0000256" key="10">
    <source>
        <dbReference type="ARBA" id="ARBA00023170"/>
    </source>
</evidence>
<dbReference type="OMA" id="SFWITNM"/>
<keyword evidence="9 13" id="KW-0472">Membrane</keyword>
<evidence type="ECO:0000256" key="12">
    <source>
        <dbReference type="ARBA" id="ARBA00023224"/>
    </source>
</evidence>
<dbReference type="PANTHER" id="PTHR24062">
    <property type="entry name" value="VOMERONASAL TYPE-1 RECEPTOR"/>
    <property type="match status" value="1"/>
</dbReference>
<dbReference type="Proteomes" id="UP000002279">
    <property type="component" value="Chromosome X5"/>
</dbReference>
<dbReference type="PROSITE" id="PS50262">
    <property type="entry name" value="G_PROTEIN_RECEP_F1_2"/>
    <property type="match status" value="1"/>
</dbReference>
<evidence type="ECO:0000259" key="15">
    <source>
        <dbReference type="PROSITE" id="PS50262"/>
    </source>
</evidence>
<feature type="transmembrane region" description="Helical" evidence="13">
    <location>
        <begin position="6"/>
        <end position="35"/>
    </location>
</feature>
<dbReference type="GO" id="GO:0005886">
    <property type="term" value="C:plasma membrane"/>
    <property type="evidence" value="ECO:0000318"/>
    <property type="project" value="GO_Central"/>
</dbReference>
<dbReference type="AlphaFoldDB" id="F6Z285"/>
<feature type="domain" description="G-protein coupled receptors family 1 profile" evidence="15">
    <location>
        <begin position="23"/>
        <end position="289"/>
    </location>
</feature>
<dbReference type="GeneID" id="100093465"/>
<proteinExistence type="inferred from homology"/>
<dbReference type="InParanoid" id="F6Z285"/>
<evidence type="ECO:0000313" key="16">
    <source>
        <dbReference type="Ensembl" id="ENSOANP00000015459.2"/>
    </source>
</evidence>
<dbReference type="InterPro" id="IPR004072">
    <property type="entry name" value="Vmron_rcpt_1"/>
</dbReference>
<dbReference type="FunFam" id="1.20.1070.10:FF:000033">
    <property type="entry name" value="Vomeronasal type-1 receptor"/>
    <property type="match status" value="1"/>
</dbReference>
<feature type="transmembrane region" description="Helical" evidence="13">
    <location>
        <begin position="126"/>
        <end position="146"/>
    </location>
</feature>
<evidence type="ECO:0000256" key="5">
    <source>
        <dbReference type="ARBA" id="ARBA00022507"/>
    </source>
</evidence>
<gene>
    <name evidence="16" type="primary">ORNANAV1R3098</name>
</gene>
<protein>
    <recommendedName>
        <fullName evidence="13">Vomeronasal type-1 receptor</fullName>
    </recommendedName>
</protein>
<evidence type="ECO:0000256" key="11">
    <source>
        <dbReference type="ARBA" id="ARBA00023180"/>
    </source>
</evidence>
<evidence type="ECO:0000256" key="8">
    <source>
        <dbReference type="ARBA" id="ARBA00023040"/>
    </source>
</evidence>
<dbReference type="GO" id="GO:0005550">
    <property type="term" value="F:pheromone binding"/>
    <property type="evidence" value="ECO:0000318"/>
    <property type="project" value="GO_Central"/>
</dbReference>
<dbReference type="RefSeq" id="NP_001240419.1">
    <property type="nucleotide sequence ID" value="NM_001253490.1"/>
</dbReference>
<reference evidence="16 17" key="1">
    <citation type="journal article" date="2008" name="Nature">
        <title>Genome analysis of the platypus reveals unique signatures of evolution.</title>
        <authorList>
            <person name="Warren W.C."/>
            <person name="Hillier L.W."/>
            <person name="Marshall Graves J.A."/>
            <person name="Birney E."/>
            <person name="Ponting C.P."/>
            <person name="Grutzner F."/>
            <person name="Belov K."/>
            <person name="Miller W."/>
            <person name="Clarke L."/>
            <person name="Chinwalla A.T."/>
            <person name="Yang S.P."/>
            <person name="Heger A."/>
            <person name="Locke D.P."/>
            <person name="Miethke P."/>
            <person name="Waters P.D."/>
            <person name="Veyrunes F."/>
            <person name="Fulton L."/>
            <person name="Fulton B."/>
            <person name="Graves T."/>
            <person name="Wallis J."/>
            <person name="Puente X.S."/>
            <person name="Lopez-Otin C."/>
            <person name="Ordonez G.R."/>
            <person name="Eichler E.E."/>
            <person name="Chen L."/>
            <person name="Cheng Z."/>
            <person name="Deakin J.E."/>
            <person name="Alsop A."/>
            <person name="Thompson K."/>
            <person name="Kirby P."/>
            <person name="Papenfuss A.T."/>
            <person name="Wakefield M.J."/>
            <person name="Olender T."/>
            <person name="Lancet D."/>
            <person name="Huttley G.A."/>
            <person name="Smit A.F."/>
            <person name="Pask A."/>
            <person name="Temple-Smith P."/>
            <person name="Batzer M.A."/>
            <person name="Walker J.A."/>
            <person name="Konkel M.K."/>
            <person name="Harris R.S."/>
            <person name="Whittington C.M."/>
            <person name="Wong E.S."/>
            <person name="Gemmell N.J."/>
            <person name="Buschiazzo E."/>
            <person name="Vargas Jentzsch I.M."/>
            <person name="Merkel A."/>
            <person name="Schmitz J."/>
            <person name="Zemann A."/>
            <person name="Churakov G."/>
            <person name="Kriegs J.O."/>
            <person name="Brosius J."/>
            <person name="Murchison E.P."/>
            <person name="Sachidanandam R."/>
            <person name="Smith C."/>
            <person name="Hannon G.J."/>
            <person name="Tsend-Ayush E."/>
            <person name="McMillan D."/>
            <person name="Attenborough R."/>
            <person name="Rens W."/>
            <person name="Ferguson-Smith M."/>
            <person name="Lefevre C.M."/>
            <person name="Sharp J.A."/>
            <person name="Nicholas K.R."/>
            <person name="Ray D.A."/>
            <person name="Kube M."/>
            <person name="Reinhardt R."/>
            <person name="Pringle T.H."/>
            <person name="Taylor J."/>
            <person name="Jones R.C."/>
            <person name="Nixon B."/>
            <person name="Dacheux J.L."/>
            <person name="Niwa H."/>
            <person name="Sekita Y."/>
            <person name="Huang X."/>
            <person name="Stark A."/>
            <person name="Kheradpour P."/>
            <person name="Kellis M."/>
            <person name="Flicek P."/>
            <person name="Chen Y."/>
            <person name="Webber C."/>
            <person name="Hardison R."/>
            <person name="Nelson J."/>
            <person name="Hallsworth-Pepin K."/>
            <person name="Delehaunty K."/>
            <person name="Markovic C."/>
            <person name="Minx P."/>
            <person name="Feng Y."/>
            <person name="Kremitzki C."/>
            <person name="Mitreva M."/>
            <person name="Glasscock J."/>
            <person name="Wylie T."/>
            <person name="Wohldmann P."/>
            <person name="Thiru P."/>
            <person name="Nhan M.N."/>
            <person name="Pohl C.S."/>
            <person name="Smith S.M."/>
            <person name="Hou S."/>
            <person name="Nefedov M."/>
            <person name="de Jong P.J."/>
            <person name="Renfree M.B."/>
            <person name="Mardis E.R."/>
            <person name="Wilson R.K."/>
        </authorList>
    </citation>
    <scope>NUCLEOTIDE SEQUENCE [LARGE SCALE GENOMIC DNA]</scope>
    <source>
        <strain evidence="16 17">Glennie</strain>
    </source>
</reference>
<dbReference type="PRINTS" id="PR01534">
    <property type="entry name" value="VOMERONASL1R"/>
</dbReference>
<evidence type="ECO:0000256" key="13">
    <source>
        <dbReference type="RuleBase" id="RU364061"/>
    </source>
</evidence>
<feature type="transmembrane region" description="Helical" evidence="13">
    <location>
        <begin position="193"/>
        <end position="211"/>
    </location>
</feature>
<comment type="function">
    <text evidence="1">Putative pheromone receptor.</text>
</comment>
<evidence type="ECO:0000256" key="14">
    <source>
        <dbReference type="SAM" id="MobiDB-lite"/>
    </source>
</evidence>
<comment type="similarity">
    <text evidence="3 13">Belongs to the G-protein coupled receptor 1 family.</text>
</comment>
<keyword evidence="6 13" id="KW-0812">Transmembrane</keyword>
<dbReference type="Pfam" id="PF03402">
    <property type="entry name" value="V1R"/>
    <property type="match status" value="1"/>
</dbReference>
<keyword evidence="7 13" id="KW-1133">Transmembrane helix</keyword>
<dbReference type="GO" id="GO:0016503">
    <property type="term" value="F:pheromone receptor activity"/>
    <property type="evidence" value="ECO:0007669"/>
    <property type="project" value="InterPro"/>
</dbReference>
<evidence type="ECO:0000256" key="3">
    <source>
        <dbReference type="ARBA" id="ARBA00010663"/>
    </source>
</evidence>
<dbReference type="GO" id="GO:0019236">
    <property type="term" value="P:response to pheromone"/>
    <property type="evidence" value="ECO:0007669"/>
    <property type="project" value="UniProtKB-KW"/>
</dbReference>
<evidence type="ECO:0000256" key="2">
    <source>
        <dbReference type="ARBA" id="ARBA00004651"/>
    </source>
</evidence>
<sequence>MMNLSDFIWGIFFLVQTSVGILGNIMLLTVYINIFIIQPQQKKPTDLILAHLTMANTVALLTRGVPETMVGFGMKNILDDIECQFIMYSNRVSRGLSICTTSLLSVFQAITISPSNSHWTQLKPKITNYTLPSFLFFWILNLLIYLEIISSTRATKNYTVVGYTYVSKYCSLFPRGDYIGATVCLTATTFRDLFFVGVMSWSSGYMVMVLYQHRKKVQHIHSTSLSHAAPVETKVIQTILLLVTCFVCFYWINCCITLLLSFVKEYNAQLQNTSSFLAVGYPTVCPYLLISRDPRVPKPHCSLKRMGNLSPPMGSREKHISTQSSPPLRCISP</sequence>
<evidence type="ECO:0000256" key="1">
    <source>
        <dbReference type="ARBA" id="ARBA00003878"/>
    </source>
</evidence>